<dbReference type="AlphaFoldDB" id="A0A644WGC1"/>
<sequence length="445" mass="50899">MAKEYLIGDFLKRIKRPIKLVDDQDYKLVTIKMNHNGVVLRELKKGAMIKSNMYQVKKGDFILSGIDARNGAFGIVPTELDGAIVTNDFWYFEIDESIISKRLFLELTATTWFDEICKRGSDGTTQRIRLQKDKFFNQIVLLPEGNEQEELLEKILSFKKGQSHLDSEIINQKELTTQLKQSILQEAIQGKLTEEWRKQNPDVEPASELLKRIKAEKAQLIKDKKIRKEKPLPPITEDEIPFELPEDWVWCRLGEIFQTTSGGTPNRSNSKYWNGSITWYKSGELNDGLLSANSQEKITELGLKESSATLFPEGTLLIAMYGATAGKLAILGRDATTNQAVCGFYKNQLIESEYLFNFLMANRSKMISESWGMSQPNISQTYLKNFVFALPPLGEQKRIVKKVKDLMKTVEQLKSEITRSEKHAQMLMQAVLKEAFESKKEVYAE</sequence>
<dbReference type="InterPro" id="IPR044946">
    <property type="entry name" value="Restrct_endonuc_typeI_TRD_sf"/>
</dbReference>
<evidence type="ECO:0000256" key="2">
    <source>
        <dbReference type="ARBA" id="ARBA00022747"/>
    </source>
</evidence>
<keyword evidence="3" id="KW-0238">DNA-binding</keyword>
<dbReference type="PANTHER" id="PTHR43140:SF1">
    <property type="entry name" value="TYPE I RESTRICTION ENZYME ECOKI SPECIFICITY SUBUNIT"/>
    <property type="match status" value="1"/>
</dbReference>
<evidence type="ECO:0000259" key="5">
    <source>
        <dbReference type="Pfam" id="PF01420"/>
    </source>
</evidence>
<evidence type="ECO:0000256" key="1">
    <source>
        <dbReference type="ARBA" id="ARBA00010923"/>
    </source>
</evidence>
<reference evidence="6" key="1">
    <citation type="submission" date="2019-08" db="EMBL/GenBank/DDBJ databases">
        <authorList>
            <person name="Kucharzyk K."/>
            <person name="Murdoch R.W."/>
            <person name="Higgins S."/>
            <person name="Loffler F."/>
        </authorList>
    </citation>
    <scope>NUCLEOTIDE SEQUENCE</scope>
</reference>
<dbReference type="GO" id="GO:0009307">
    <property type="term" value="P:DNA restriction-modification system"/>
    <property type="evidence" value="ECO:0007669"/>
    <property type="project" value="UniProtKB-KW"/>
</dbReference>
<dbReference type="InterPro" id="IPR000055">
    <property type="entry name" value="Restrct_endonuc_typeI_TRD"/>
</dbReference>
<keyword evidence="4" id="KW-0175">Coiled coil</keyword>
<dbReference type="Gene3D" id="3.90.220.20">
    <property type="entry name" value="DNA methylase specificity domains"/>
    <property type="match status" value="2"/>
</dbReference>
<keyword evidence="2" id="KW-0680">Restriction system</keyword>
<evidence type="ECO:0000256" key="4">
    <source>
        <dbReference type="SAM" id="Coils"/>
    </source>
</evidence>
<gene>
    <name evidence="6" type="ORF">SDC9_49077</name>
</gene>
<accession>A0A644WGC1</accession>
<dbReference type="InterPro" id="IPR051212">
    <property type="entry name" value="Type-I_RE_S_subunit"/>
</dbReference>
<dbReference type="SUPFAM" id="SSF116734">
    <property type="entry name" value="DNA methylase specificity domain"/>
    <property type="match status" value="2"/>
</dbReference>
<feature type="coiled-coil region" evidence="4">
    <location>
        <begin position="396"/>
        <end position="430"/>
    </location>
</feature>
<feature type="domain" description="Type I restriction modification DNA specificity" evidence="5">
    <location>
        <begin position="245"/>
        <end position="417"/>
    </location>
</feature>
<protein>
    <recommendedName>
        <fullName evidence="5">Type I restriction modification DNA specificity domain-containing protein</fullName>
    </recommendedName>
</protein>
<evidence type="ECO:0000313" key="6">
    <source>
        <dbReference type="EMBL" id="MPM02822.1"/>
    </source>
</evidence>
<dbReference type="Pfam" id="PF01420">
    <property type="entry name" value="Methylase_S"/>
    <property type="match status" value="2"/>
</dbReference>
<comment type="caution">
    <text evidence="6">The sequence shown here is derived from an EMBL/GenBank/DDBJ whole genome shotgun (WGS) entry which is preliminary data.</text>
</comment>
<feature type="domain" description="Type I restriction modification DNA specificity" evidence="5">
    <location>
        <begin position="14"/>
        <end position="172"/>
    </location>
</feature>
<dbReference type="GO" id="GO:0003677">
    <property type="term" value="F:DNA binding"/>
    <property type="evidence" value="ECO:0007669"/>
    <property type="project" value="UniProtKB-KW"/>
</dbReference>
<proteinExistence type="inferred from homology"/>
<comment type="similarity">
    <text evidence="1">Belongs to the type-I restriction system S methylase family.</text>
</comment>
<dbReference type="PANTHER" id="PTHR43140">
    <property type="entry name" value="TYPE-1 RESTRICTION ENZYME ECOKI SPECIFICITY PROTEIN"/>
    <property type="match status" value="1"/>
</dbReference>
<name>A0A644WGC1_9ZZZZ</name>
<dbReference type="EMBL" id="VSSQ01000900">
    <property type="protein sequence ID" value="MPM02822.1"/>
    <property type="molecule type" value="Genomic_DNA"/>
</dbReference>
<evidence type="ECO:0000256" key="3">
    <source>
        <dbReference type="ARBA" id="ARBA00023125"/>
    </source>
</evidence>
<dbReference type="CDD" id="cd17515">
    <property type="entry name" value="RMtype1_S_MjaORF132P_Sau1132ORF3780P-TRD1-CR1_like"/>
    <property type="match status" value="1"/>
</dbReference>
<organism evidence="6">
    <name type="scientific">bioreactor metagenome</name>
    <dbReference type="NCBI Taxonomy" id="1076179"/>
    <lineage>
        <taxon>unclassified sequences</taxon>
        <taxon>metagenomes</taxon>
        <taxon>ecological metagenomes</taxon>
    </lineage>
</organism>